<dbReference type="SMART" id="SM00382">
    <property type="entry name" value="AAA"/>
    <property type="match status" value="1"/>
</dbReference>
<feature type="compositionally biased region" description="Basic and acidic residues" evidence="5">
    <location>
        <begin position="276"/>
        <end position="293"/>
    </location>
</feature>
<dbReference type="Gene3D" id="1.20.120.1080">
    <property type="match status" value="1"/>
</dbReference>
<feature type="region of interest" description="Disordered" evidence="5">
    <location>
        <begin position="259"/>
        <end position="353"/>
    </location>
</feature>
<dbReference type="FunFam" id="1.20.120.1080:FF:000005">
    <property type="entry name" value="ATP-dependent helicase HrpA"/>
    <property type="match status" value="1"/>
</dbReference>
<dbReference type="InterPro" id="IPR007502">
    <property type="entry name" value="Helicase-assoc_dom"/>
</dbReference>
<protein>
    <submittedName>
        <fullName evidence="8">DUF3418 domain-containing protein</fullName>
    </submittedName>
</protein>
<evidence type="ECO:0000313" key="9">
    <source>
        <dbReference type="Proteomes" id="UP001281731"/>
    </source>
</evidence>
<dbReference type="SUPFAM" id="SSF52540">
    <property type="entry name" value="P-loop containing nucleoside triphosphate hydrolases"/>
    <property type="match status" value="1"/>
</dbReference>
<keyword evidence="2" id="KW-0378">Hydrolase</keyword>
<name>A0AAW9HR50_9ACTO</name>
<accession>A0AAW9HR50</accession>
<feature type="compositionally biased region" description="Low complexity" evidence="5">
    <location>
        <begin position="1238"/>
        <end position="1274"/>
    </location>
</feature>
<evidence type="ECO:0000256" key="3">
    <source>
        <dbReference type="ARBA" id="ARBA00022806"/>
    </source>
</evidence>
<comment type="caution">
    <text evidence="8">The sequence shown here is derived from an EMBL/GenBank/DDBJ whole genome shotgun (WGS) entry which is preliminary data.</text>
</comment>
<keyword evidence="3" id="KW-0347">Helicase</keyword>
<dbReference type="Pfam" id="PF21010">
    <property type="entry name" value="HA2_C"/>
    <property type="match status" value="1"/>
</dbReference>
<dbReference type="GO" id="GO:0003723">
    <property type="term" value="F:RNA binding"/>
    <property type="evidence" value="ECO:0007669"/>
    <property type="project" value="TreeGrafter"/>
</dbReference>
<dbReference type="GO" id="GO:0005524">
    <property type="term" value="F:ATP binding"/>
    <property type="evidence" value="ECO:0007669"/>
    <property type="project" value="UniProtKB-KW"/>
</dbReference>
<evidence type="ECO:0000256" key="2">
    <source>
        <dbReference type="ARBA" id="ARBA00022801"/>
    </source>
</evidence>
<dbReference type="PROSITE" id="PS51192">
    <property type="entry name" value="HELICASE_ATP_BIND_1"/>
    <property type="match status" value="1"/>
</dbReference>
<dbReference type="PANTHER" id="PTHR18934:SF99">
    <property type="entry name" value="ATP-DEPENDENT RNA HELICASE DHX37-RELATED"/>
    <property type="match status" value="1"/>
</dbReference>
<reference evidence="8" key="1">
    <citation type="submission" date="2023-10" db="EMBL/GenBank/DDBJ databases">
        <title>Whole Genome based description of the genera Actinobaculum and Actinotignum reveals a complex phylogenetic relationship within the species included in the genus Actinotignum.</title>
        <authorList>
            <person name="Jensen C.S."/>
            <person name="Dargis R."/>
            <person name="Kemp M."/>
            <person name="Christensen J.J."/>
        </authorList>
    </citation>
    <scope>NUCLEOTIDE SEQUENCE</scope>
    <source>
        <strain evidence="8">SLA_B511</strain>
    </source>
</reference>
<dbReference type="SMART" id="SM00490">
    <property type="entry name" value="HELICc"/>
    <property type="match status" value="1"/>
</dbReference>
<dbReference type="RefSeq" id="WP_320756557.1">
    <property type="nucleotide sequence ID" value="NZ_JAWNGC010000005.1"/>
</dbReference>
<evidence type="ECO:0000259" key="6">
    <source>
        <dbReference type="PROSITE" id="PS51192"/>
    </source>
</evidence>
<evidence type="ECO:0000256" key="4">
    <source>
        <dbReference type="ARBA" id="ARBA00022840"/>
    </source>
</evidence>
<keyword evidence="1" id="KW-0547">Nucleotide-binding</keyword>
<feature type="domain" description="Helicase C-terminal" evidence="7">
    <location>
        <begin position="362"/>
        <end position="538"/>
    </location>
</feature>
<dbReference type="GO" id="GO:0016787">
    <property type="term" value="F:hydrolase activity"/>
    <property type="evidence" value="ECO:0007669"/>
    <property type="project" value="UniProtKB-KW"/>
</dbReference>
<feature type="region of interest" description="Disordered" evidence="5">
    <location>
        <begin position="718"/>
        <end position="769"/>
    </location>
</feature>
<organism evidence="8 9">
    <name type="scientific">Actinotignum urinale</name>
    <dbReference type="NCBI Taxonomy" id="190146"/>
    <lineage>
        <taxon>Bacteria</taxon>
        <taxon>Bacillati</taxon>
        <taxon>Actinomycetota</taxon>
        <taxon>Actinomycetes</taxon>
        <taxon>Actinomycetales</taxon>
        <taxon>Actinomycetaceae</taxon>
        <taxon>Actinotignum</taxon>
    </lineage>
</organism>
<feature type="domain" description="Helicase ATP-binding" evidence="6">
    <location>
        <begin position="68"/>
        <end position="222"/>
    </location>
</feature>
<dbReference type="Gene3D" id="3.40.50.300">
    <property type="entry name" value="P-loop containing nucleotide triphosphate hydrolases"/>
    <property type="match status" value="2"/>
</dbReference>
<dbReference type="Proteomes" id="UP001281731">
    <property type="component" value="Unassembled WGS sequence"/>
</dbReference>
<dbReference type="InterPro" id="IPR011709">
    <property type="entry name" value="DEAD-box_helicase_OB_fold"/>
</dbReference>
<dbReference type="PANTHER" id="PTHR18934">
    <property type="entry name" value="ATP-DEPENDENT RNA HELICASE"/>
    <property type="match status" value="1"/>
</dbReference>
<dbReference type="Pfam" id="PF00270">
    <property type="entry name" value="DEAD"/>
    <property type="match status" value="1"/>
</dbReference>
<dbReference type="SMART" id="SM00847">
    <property type="entry name" value="HA2"/>
    <property type="match status" value="1"/>
</dbReference>
<dbReference type="CDD" id="cd18791">
    <property type="entry name" value="SF2_C_RHA"/>
    <property type="match status" value="1"/>
</dbReference>
<evidence type="ECO:0000256" key="5">
    <source>
        <dbReference type="SAM" id="MobiDB-lite"/>
    </source>
</evidence>
<evidence type="ECO:0000313" key="8">
    <source>
        <dbReference type="EMBL" id="MDY5155132.1"/>
    </source>
</evidence>
<evidence type="ECO:0000256" key="1">
    <source>
        <dbReference type="ARBA" id="ARBA00022741"/>
    </source>
</evidence>
<dbReference type="InterPro" id="IPR003593">
    <property type="entry name" value="AAA+_ATPase"/>
</dbReference>
<feature type="compositionally biased region" description="Basic residues" evidence="5">
    <location>
        <begin position="17"/>
        <end position="33"/>
    </location>
</feature>
<dbReference type="InterPro" id="IPR014001">
    <property type="entry name" value="Helicase_ATP-bd"/>
</dbReference>
<feature type="region of interest" description="Disordered" evidence="5">
    <location>
        <begin position="1221"/>
        <end position="1284"/>
    </location>
</feature>
<dbReference type="InterPro" id="IPR024590">
    <property type="entry name" value="HrpA_C"/>
</dbReference>
<keyword evidence="4" id="KW-0067">ATP-binding</keyword>
<proteinExistence type="predicted"/>
<evidence type="ECO:0000259" key="7">
    <source>
        <dbReference type="PROSITE" id="PS51194"/>
    </source>
</evidence>
<feature type="compositionally biased region" description="Basic and acidic residues" evidence="5">
    <location>
        <begin position="718"/>
        <end position="752"/>
    </location>
</feature>
<dbReference type="SMART" id="SM00487">
    <property type="entry name" value="DEXDc"/>
    <property type="match status" value="1"/>
</dbReference>
<dbReference type="GO" id="GO:0004386">
    <property type="term" value="F:helicase activity"/>
    <property type="evidence" value="ECO:0007669"/>
    <property type="project" value="UniProtKB-KW"/>
</dbReference>
<dbReference type="InterPro" id="IPR011545">
    <property type="entry name" value="DEAD/DEAH_box_helicase_dom"/>
</dbReference>
<dbReference type="EMBL" id="JAWNGC010000005">
    <property type="protein sequence ID" value="MDY5155132.1"/>
    <property type="molecule type" value="Genomic_DNA"/>
</dbReference>
<dbReference type="PROSITE" id="PS51194">
    <property type="entry name" value="HELICASE_CTER"/>
    <property type="match status" value="1"/>
</dbReference>
<dbReference type="InterPro" id="IPR001650">
    <property type="entry name" value="Helicase_C-like"/>
</dbReference>
<dbReference type="Pfam" id="PF00271">
    <property type="entry name" value="Helicase_C"/>
    <property type="match status" value="1"/>
</dbReference>
<feature type="compositionally biased region" description="Acidic residues" evidence="5">
    <location>
        <begin position="260"/>
        <end position="275"/>
    </location>
</feature>
<sequence>MSSQNSASNQRNVNNSRAKRRGPRGPRGSKRQAFRPFTVEELEQRRASVPSITYPETLPVSARREDIARAITNNQVTIIAGETGSGKTTQLPKICLELGRGITGMIGHTQPRRIAARSVAERIASELGQKVGLTIGYQVRFTEEVTRQTLVKLMTDGILLAEIQTDPQLSRYDTLIIDEAHERSLNIDFLLGYIARLLPRRPDLKVIITSATIDTERFAQHFGSHTAIGAGSAKSYAPAPIIEVSGRTYPVEIRYRPLDDDIYDGADPESTDDVADEIRDSEPDVRGDFDGYAHRRNKNSLEQHTQGSARERHHTQHAQNSRTKGSAGLAQHSRTKGSAGLAQPKTPGRASAHDQVTGILLAADELMSQGEGDILVFLSGEGEIRDTQKAFEDELGSRYIAPGGTSNVPGAVEVLPLFSRLSAAEQHRIFTPGKYRRIILATNVAETSLTVPGIRYVIDPGTARISRYSNKTKVQRLPIEPISQASANQRSGRCGRVANGITIRLYSEEDFEARPEFTQPEIQRTSLASVILQMLALGLGKVEDFPFIDPPEARAVRAGAQLLEEIGAIRTNRHGESRLTHIGKQLARLPIDPRLGRMLIEANNLACASEVLVLVAALSVQDVRERPEEMRVQADQLHARFNAASSDFLAYLTLWRYLRTQQRELSGSAFRRMCRAEFLNYLRFREWVDVVRQLEEMARPLGLNTRPLTLPSRADIRAVEEGKSPQRAPEERNYPQHAVEENGHRNGDDRTPGETSNRAYPTSTFSSRNTFSSRAVAKACRDMGRGSNTPEAGSIHRSLLVGLLSNIGNYTERTRDYTGTRNTHFVIWPGSGLHRRTPDWVMAAELVETSRLFARTVALIQPEWIEPLAKNLTRTTYTEPYWSSRNGAAMCKEKVTLYGLTLVADRPVLLARTGSDASRELARDMFIRHALVEGQWRTHHEFLKRNREALEEATETENKLRVRGLVADSDSLATFYDERIPDGIVSGRHFDNWWKKQRHKTPDLLDFTQEFLLGDAHAREGDFPEVWRQGDLEFPMSYSFSPGHYGDGITIDIPVSVLPQVHNIGFDWLVPGMREELVIGTIRALPKRIRRGLVPAPDAAADILKALPFPAVGEQVSSQGAEETLSFEEAFTRAALKVRGVDIDKDAWKECELPTHLCVNFRIVSERGAVLEESTSLEHLQIKLAPHSKKAVEEVVETAVSRALDEARRQLQQEAFANSRKHYANGSRGHQPKATQGAPATPDAPTAPTAPTAPDAPNTPANANTAAEPATVPPHASTALTTWPATDGGVLPAVVDMDGPLGMTVRAYPALRERKQKVYLDACADPGEQVRTHRLGVIQLLTNALALPEARVTSRWGGDLSLALAATPYPATSALVADLQWAAARNLADRWGADNQCAPEEMRSAREFGELVAWARDEFEDEIFLIAQAVGEANTARGHVDRLIRENSSVALLATVSDERAHMNALMPDGFIRTTPHERLWDLPRYAKAVMMRIEKAQVNPSADDALAWQVASIQEQVASAQKTAEYSVFDPATARVVEQARWMVEELRVSLFAQQLGTKGKVSVKRIEKLLATIQA</sequence>
<gene>
    <name evidence="8" type="ORF">R6G80_05255</name>
</gene>
<feature type="region of interest" description="Disordered" evidence="5">
    <location>
        <begin position="1"/>
        <end position="39"/>
    </location>
</feature>
<dbReference type="InterPro" id="IPR027417">
    <property type="entry name" value="P-loop_NTPase"/>
</dbReference>
<dbReference type="Pfam" id="PF11898">
    <property type="entry name" value="DUF3418"/>
    <property type="match status" value="1"/>
</dbReference>
<dbReference type="Pfam" id="PF07717">
    <property type="entry name" value="OB_NTP_bind"/>
    <property type="match status" value="1"/>
</dbReference>
<feature type="compositionally biased region" description="Polar residues" evidence="5">
    <location>
        <begin position="1"/>
        <end position="15"/>
    </location>
</feature>